<dbReference type="InterPro" id="IPR011044">
    <property type="entry name" value="Quino_amine_DH_bsu"/>
</dbReference>
<sequence length="535" mass="56746">MNPRLFLVPALAFVLAGCSGSAPAPSAPATPGAAPSADIDYDALQSLDYERYVRPLLASRDVLAASGASGPAAYDLESVVMAGPSGFVVPFDAAGSLMLRFVRDLPETAEIPFPNLRDLEPDELRYLERWIEAGARGSDGHIPFMDAQHLLFAGEQGQNSLAILDAETLRLVRRVYFDDHGIPSTPYGPHHFVFEPDGSAAYVSLVSAGVVAKVSLDLSVDPSDPAFLLGRTDNSFVTPGMMTLDPSSDRIYVGRSTLSDPRANGFGILNRETMEMESVATPFAVPHALSATPDGRYVITAELSGQADASRALVYDTRTEDITLVTIPTDDRPREFIHFSILGAHHMGGHGGGHSGHSMASYPYTVTLTSRSTNEVLFFTLAEDGTLTMDGTAPAGDGPYHAHANHDGTMLLIPDQRGNTVSILTADTRQPAATVRNAALSQPHSPAPGPDGSRFFVTSSNLTGNWTPPYLFHGADGQPASARAFGNVAAFTPMGELVGVVQLGAYPSGLEPVSLPEKTMDHGGMDHGGMNHDNH</sequence>
<dbReference type="EMBL" id="MQWB01000001">
    <property type="protein sequence ID" value="OZC01828.1"/>
    <property type="molecule type" value="Genomic_DNA"/>
</dbReference>
<dbReference type="PROSITE" id="PS51257">
    <property type="entry name" value="PROKAR_LIPOPROTEIN"/>
    <property type="match status" value="1"/>
</dbReference>
<evidence type="ECO:0008006" key="4">
    <source>
        <dbReference type="Google" id="ProtNLM"/>
    </source>
</evidence>
<keyword evidence="1" id="KW-0732">Signal</keyword>
<feature type="chain" id="PRO_5013305807" description="Cytochrome C Planctomycete-type domain-containing protein" evidence="1">
    <location>
        <begin position="25"/>
        <end position="535"/>
    </location>
</feature>
<comment type="caution">
    <text evidence="2">The sequence shown here is derived from an EMBL/GenBank/DDBJ whole genome shotgun (WGS) entry which is preliminary data.</text>
</comment>
<evidence type="ECO:0000256" key="1">
    <source>
        <dbReference type="SAM" id="SignalP"/>
    </source>
</evidence>
<dbReference type="RefSeq" id="WP_094545448.1">
    <property type="nucleotide sequence ID" value="NZ_MQWB01000001.1"/>
</dbReference>
<dbReference type="InterPro" id="IPR051200">
    <property type="entry name" value="Host-pathogen_enzymatic-act"/>
</dbReference>
<name>A0A259TW97_9BACT</name>
<keyword evidence="3" id="KW-1185">Reference proteome</keyword>
<dbReference type="PANTHER" id="PTHR47197">
    <property type="entry name" value="PROTEIN NIRF"/>
    <property type="match status" value="1"/>
</dbReference>
<dbReference type="PANTHER" id="PTHR47197:SF3">
    <property type="entry name" value="DIHYDRO-HEME D1 DEHYDROGENASE"/>
    <property type="match status" value="1"/>
</dbReference>
<organism evidence="2 3">
    <name type="scientific">Rubricoccus marinus</name>
    <dbReference type="NCBI Taxonomy" id="716817"/>
    <lineage>
        <taxon>Bacteria</taxon>
        <taxon>Pseudomonadati</taxon>
        <taxon>Rhodothermota</taxon>
        <taxon>Rhodothermia</taxon>
        <taxon>Rhodothermales</taxon>
        <taxon>Rubricoccaceae</taxon>
        <taxon>Rubricoccus</taxon>
    </lineage>
</organism>
<gene>
    <name evidence="2" type="ORF">BSZ36_01785</name>
</gene>
<dbReference type="InParanoid" id="A0A259TW97"/>
<reference evidence="2 3" key="1">
    <citation type="submission" date="2016-11" db="EMBL/GenBank/DDBJ databases">
        <title>Study of marine rhodopsin-containing bacteria.</title>
        <authorList>
            <person name="Yoshizawa S."/>
            <person name="Kumagai Y."/>
            <person name="Kogure K."/>
        </authorList>
    </citation>
    <scope>NUCLEOTIDE SEQUENCE [LARGE SCALE GENOMIC DNA]</scope>
    <source>
        <strain evidence="2 3">SG-29</strain>
    </source>
</reference>
<evidence type="ECO:0000313" key="2">
    <source>
        <dbReference type="EMBL" id="OZC01828.1"/>
    </source>
</evidence>
<proteinExistence type="predicted"/>
<dbReference type="Gene3D" id="2.130.10.10">
    <property type="entry name" value="YVTN repeat-like/Quinoprotein amine dehydrogenase"/>
    <property type="match status" value="2"/>
</dbReference>
<protein>
    <recommendedName>
        <fullName evidence="4">Cytochrome C Planctomycete-type domain-containing protein</fullName>
    </recommendedName>
</protein>
<dbReference type="SUPFAM" id="SSF50969">
    <property type="entry name" value="YVTN repeat-like/Quinoprotein amine dehydrogenase"/>
    <property type="match status" value="1"/>
</dbReference>
<accession>A0A259TW97</accession>
<feature type="signal peptide" evidence="1">
    <location>
        <begin position="1"/>
        <end position="24"/>
    </location>
</feature>
<dbReference type="InterPro" id="IPR015943">
    <property type="entry name" value="WD40/YVTN_repeat-like_dom_sf"/>
</dbReference>
<dbReference type="AlphaFoldDB" id="A0A259TW97"/>
<dbReference type="OrthoDB" id="1496238at2"/>
<evidence type="ECO:0000313" key="3">
    <source>
        <dbReference type="Proteomes" id="UP000216446"/>
    </source>
</evidence>
<dbReference type="Proteomes" id="UP000216446">
    <property type="component" value="Unassembled WGS sequence"/>
</dbReference>